<dbReference type="InterPro" id="IPR050490">
    <property type="entry name" value="Bact_solute-bd_prot1"/>
</dbReference>
<evidence type="ECO:0000256" key="5">
    <source>
        <dbReference type="SAM" id="MobiDB-lite"/>
    </source>
</evidence>
<name>A0A0K1JFZ6_9MICO</name>
<evidence type="ECO:0000313" key="7">
    <source>
        <dbReference type="EMBL" id="AKU15508.1"/>
    </source>
</evidence>
<gene>
    <name evidence="7" type="ORF">VV02_05940</name>
</gene>
<evidence type="ECO:0000313" key="8">
    <source>
        <dbReference type="Proteomes" id="UP000066480"/>
    </source>
</evidence>
<dbReference type="InterPro" id="IPR022386">
    <property type="entry name" value="Chitin_NgcE"/>
</dbReference>
<feature type="region of interest" description="Disordered" evidence="5">
    <location>
        <begin position="37"/>
        <end position="56"/>
    </location>
</feature>
<dbReference type="Pfam" id="PF01547">
    <property type="entry name" value="SBP_bac_1"/>
    <property type="match status" value="1"/>
</dbReference>
<dbReference type="OrthoDB" id="8663148at2"/>
<proteinExistence type="inferred from homology"/>
<organism evidence="7 8">
    <name type="scientific">Luteipulveratus mongoliensis</name>
    <dbReference type="NCBI Taxonomy" id="571913"/>
    <lineage>
        <taxon>Bacteria</taxon>
        <taxon>Bacillati</taxon>
        <taxon>Actinomycetota</taxon>
        <taxon>Actinomycetes</taxon>
        <taxon>Micrococcales</taxon>
        <taxon>Dermacoccaceae</taxon>
        <taxon>Luteipulveratus</taxon>
    </lineage>
</organism>
<dbReference type="KEGG" id="lmoi:VV02_05940"/>
<keyword evidence="8" id="KW-1185">Reference proteome</keyword>
<evidence type="ECO:0000256" key="2">
    <source>
        <dbReference type="ARBA" id="ARBA00008520"/>
    </source>
</evidence>
<dbReference type="AlphaFoldDB" id="A0A0K1JFZ6"/>
<dbReference type="RefSeq" id="WP_052590422.1">
    <property type="nucleotide sequence ID" value="NZ_CP011112.1"/>
</dbReference>
<dbReference type="InterPro" id="IPR006059">
    <property type="entry name" value="SBP"/>
</dbReference>
<comment type="similarity">
    <text evidence="2">Belongs to the bacterial solute-binding protein 1 family.</text>
</comment>
<accession>A0A0K1JFZ6</accession>
<comment type="subcellular location">
    <subcellularLocation>
        <location evidence="1">Cell envelope</location>
    </subcellularLocation>
</comment>
<dbReference type="EMBL" id="CP011112">
    <property type="protein sequence ID" value="AKU15508.1"/>
    <property type="molecule type" value="Genomic_DNA"/>
</dbReference>
<dbReference type="STRING" id="571913.VV02_05940"/>
<keyword evidence="3" id="KW-0813">Transport</keyword>
<dbReference type="Proteomes" id="UP000066480">
    <property type="component" value="Chromosome"/>
</dbReference>
<dbReference type="Gene3D" id="3.40.190.10">
    <property type="entry name" value="Periplasmic binding protein-like II"/>
    <property type="match status" value="2"/>
</dbReference>
<evidence type="ECO:0000256" key="4">
    <source>
        <dbReference type="ARBA" id="ARBA00022729"/>
    </source>
</evidence>
<sequence>MVVEKKAIDRRSVVRGALGLAMLAPLSGVLASCAGSSSDDDKTTAAGTAPASGDNPFGMKAKSSVDAVIFNGGYGVDYVTFAGTVVQKKQAGSTVKVAPSTQIAQQLQPRFVGGNPPDLIDNSGANAIGLNTIVDQLEDLKEVFAAKNYEGTVIKDTLYPGVEAPGTVGDKFAAINYVLTLYGVWYSASLFEANGWTAPKTWDEALALGAKAKAKGKFLFVWGKEAATYYQTLAIGSAIKEGGDPVRLKLENLEEKCWSDPSIQAVFGKLEQAVKSGYFKPGGAGTVFTAAQAQWSNDQSALLYPSGSWIENEMIKQTKAGFKMTGAPEFTVTATSKKPYKALHSTAGEPFVVPSKAKNAAGGKELLRAMLSKEAATNFAKKKLAPTIVKDTVPADGFGSTALQSQTAMLSAAGSEVFTWNFVDLYGMNQDMLVPWNSFLSGDINAAKLTSALQAITDKVRNDSSVKKVKVT</sequence>
<evidence type="ECO:0000256" key="3">
    <source>
        <dbReference type="ARBA" id="ARBA00022448"/>
    </source>
</evidence>
<dbReference type="PANTHER" id="PTHR43649:SF31">
    <property type="entry name" value="SN-GLYCEROL-3-PHOSPHATE-BINDING PERIPLASMIC PROTEIN UGPB"/>
    <property type="match status" value="1"/>
</dbReference>
<keyword evidence="4 6" id="KW-0732">Signal</keyword>
<dbReference type="PROSITE" id="PS51257">
    <property type="entry name" value="PROKAR_LIPOPROTEIN"/>
    <property type="match status" value="1"/>
</dbReference>
<dbReference type="PANTHER" id="PTHR43649">
    <property type="entry name" value="ARABINOSE-BINDING PROTEIN-RELATED"/>
    <property type="match status" value="1"/>
</dbReference>
<evidence type="ECO:0000256" key="6">
    <source>
        <dbReference type="SAM" id="SignalP"/>
    </source>
</evidence>
<dbReference type="PATRIC" id="fig|571913.6.peg.1211"/>
<feature type="signal peptide" evidence="6">
    <location>
        <begin position="1"/>
        <end position="31"/>
    </location>
</feature>
<protein>
    <submittedName>
        <fullName evidence="7">Sugar ABC transporter sugar-binding protein</fullName>
    </submittedName>
</protein>
<evidence type="ECO:0000256" key="1">
    <source>
        <dbReference type="ARBA" id="ARBA00004196"/>
    </source>
</evidence>
<dbReference type="GO" id="GO:0030313">
    <property type="term" value="C:cell envelope"/>
    <property type="evidence" value="ECO:0007669"/>
    <property type="project" value="UniProtKB-SubCell"/>
</dbReference>
<reference evidence="7 8" key="1">
    <citation type="submission" date="2015-03" db="EMBL/GenBank/DDBJ databases">
        <title>Luteipulveratus halotolerans sp. nov., a novel actinobacterium (Dermacoccaceae) from Sarawak, Malaysia.</title>
        <authorList>
            <person name="Juboi H."/>
            <person name="Basik A."/>
            <person name="Shamsul S.S."/>
            <person name="Arnold P."/>
            <person name="Schmitt E.K."/>
            <person name="Sanglier J.-J."/>
            <person name="Yeo T."/>
        </authorList>
    </citation>
    <scope>NUCLEOTIDE SEQUENCE [LARGE SCALE GENOMIC DNA]</scope>
    <source>
        <strain evidence="7 8">MN07-A0370</strain>
    </source>
</reference>
<dbReference type="NCBIfam" id="TIGR03851">
    <property type="entry name" value="chitin_NgcE"/>
    <property type="match status" value="1"/>
</dbReference>
<dbReference type="SUPFAM" id="SSF53850">
    <property type="entry name" value="Periplasmic binding protein-like II"/>
    <property type="match status" value="1"/>
</dbReference>
<feature type="chain" id="PRO_5005461335" evidence="6">
    <location>
        <begin position="32"/>
        <end position="472"/>
    </location>
</feature>